<dbReference type="SMART" id="SM00644">
    <property type="entry name" value="Ami_2"/>
    <property type="match status" value="1"/>
</dbReference>
<sequence length="331" mass="36962">MKLKGILFGALATIGLFAGMQTANAYEVNNEFNLSPWEGSGQVAVPNKIILHETANERATGRNEATYMKNNWFNAHTTAIVGDGGIVYKIAPEGNISWGAGNANPYAPIQIELQHTHDKELFKKNYKAYIDYTRDMGKKFGIPMTLDQGSSVWEKGVISHKWVSDYVWGDHTDPYGYLAEMGISKAQLAKDLANGVGGNTATPTPKPNKPTQPKPAQPSKPSDKKRFNYRVDGLEYVNGMWQIYNEHLGKIDFNWTDNGIPVEVVDKVNPATGQPTKDQVLKVGDYFNFQENSTGVVQEQTPYNGYTLSHVQLPEEFIWLFTDSKQALMYQ</sequence>
<evidence type="ECO:0000259" key="4">
    <source>
        <dbReference type="SMART" id="SM00644"/>
    </source>
</evidence>
<dbReference type="GeneID" id="40101561"/>
<dbReference type="RefSeq" id="YP_009624708.1">
    <property type="nucleotide sequence ID" value="NC_042125.1"/>
</dbReference>
<dbReference type="GO" id="GO:0042742">
    <property type="term" value="P:defense response to bacterium"/>
    <property type="evidence" value="ECO:0007669"/>
    <property type="project" value="UniProtKB-KW"/>
</dbReference>
<dbReference type="GO" id="GO:0008745">
    <property type="term" value="F:N-acetylmuramoyl-L-alanine amidase activity"/>
    <property type="evidence" value="ECO:0007669"/>
    <property type="project" value="InterPro"/>
</dbReference>
<dbReference type="Pfam" id="PF01510">
    <property type="entry name" value="Amidase_2"/>
    <property type="match status" value="1"/>
</dbReference>
<name>A0A2S1GSK4_9CAUD</name>
<evidence type="ECO:0000313" key="5">
    <source>
        <dbReference type="EMBL" id="AWD92332.1"/>
    </source>
</evidence>
<dbReference type="InterPro" id="IPR031898">
    <property type="entry name" value="ZoocinA_TRD"/>
</dbReference>
<dbReference type="Proteomes" id="UP000247285">
    <property type="component" value="Segment"/>
</dbReference>
<feature type="domain" description="N-acetylmuramoyl-L-alanine amidase" evidence="4">
    <location>
        <begin position="36"/>
        <end position="175"/>
    </location>
</feature>
<proteinExistence type="predicted"/>
<dbReference type="EMBL" id="MH193369">
    <property type="protein sequence ID" value="AWD92332.1"/>
    <property type="molecule type" value="Genomic_DNA"/>
</dbReference>
<accession>A0A2S1GSK4</accession>
<feature type="compositionally biased region" description="Pro residues" evidence="3">
    <location>
        <begin position="204"/>
        <end position="218"/>
    </location>
</feature>
<dbReference type="InterPro" id="IPR038263">
    <property type="entry name" value="Lytic_exo_TRD_sf"/>
</dbReference>
<evidence type="ECO:0000256" key="1">
    <source>
        <dbReference type="ARBA" id="ARBA00022529"/>
    </source>
</evidence>
<evidence type="ECO:0000256" key="2">
    <source>
        <dbReference type="ARBA" id="ARBA00022638"/>
    </source>
</evidence>
<dbReference type="Gene3D" id="2.40.50.670">
    <property type="match status" value="1"/>
</dbReference>
<dbReference type="GO" id="GO:0009253">
    <property type="term" value="P:peptidoglycan catabolic process"/>
    <property type="evidence" value="ECO:0007669"/>
    <property type="project" value="InterPro"/>
</dbReference>
<protein>
    <submittedName>
        <fullName evidence="5">N-acetylmuramoyl-L-alanine amidase</fullName>
    </submittedName>
</protein>
<dbReference type="OrthoDB" id="4119at10239"/>
<keyword evidence="6" id="KW-1185">Reference proteome</keyword>
<keyword evidence="2" id="KW-0081">Bacteriolytic enzyme</keyword>
<dbReference type="KEGG" id="vg:40101561"/>
<dbReference type="SUPFAM" id="SSF55846">
    <property type="entry name" value="N-acetylmuramoyl-L-alanine amidase-like"/>
    <property type="match status" value="1"/>
</dbReference>
<evidence type="ECO:0000256" key="3">
    <source>
        <dbReference type="SAM" id="MobiDB-lite"/>
    </source>
</evidence>
<organism evidence="5 6">
    <name type="scientific">Enterococcus phage LY0322</name>
    <dbReference type="NCBI Taxonomy" id="2172042"/>
    <lineage>
        <taxon>Viruses</taxon>
        <taxon>Duplodnaviria</taxon>
        <taxon>Heunggongvirae</taxon>
        <taxon>Uroviricota</taxon>
        <taxon>Caudoviricetes</taxon>
        <taxon>Efquatrovirus</taxon>
        <taxon>Efquatrovirus LY0322</taxon>
    </lineage>
</organism>
<dbReference type="GO" id="GO:0001897">
    <property type="term" value="P:symbiont-mediated cytolysis of host cell"/>
    <property type="evidence" value="ECO:0007669"/>
    <property type="project" value="UniProtKB-ARBA"/>
</dbReference>
<dbReference type="InterPro" id="IPR002502">
    <property type="entry name" value="Amidase_domain"/>
</dbReference>
<dbReference type="Pfam" id="PF16775">
    <property type="entry name" value="ZoocinA_TRD"/>
    <property type="match status" value="1"/>
</dbReference>
<dbReference type="Gene3D" id="3.40.80.10">
    <property type="entry name" value="Peptidoglycan recognition protein-like"/>
    <property type="match status" value="1"/>
</dbReference>
<dbReference type="CDD" id="cd06583">
    <property type="entry name" value="PGRP"/>
    <property type="match status" value="1"/>
</dbReference>
<feature type="region of interest" description="Disordered" evidence="3">
    <location>
        <begin position="194"/>
        <end position="226"/>
    </location>
</feature>
<reference evidence="5 6" key="1">
    <citation type="submission" date="2018-04" db="EMBL/GenBank/DDBJ databases">
        <title>The genome sequence of bacteriophage LY0322 lytic for Enterococcus.</title>
        <authorList>
            <person name="Liu Y."/>
            <person name="Shi H."/>
            <person name="Sun Y."/>
        </authorList>
    </citation>
    <scope>NUCLEOTIDE SEQUENCE [LARGE SCALE GENOMIC DNA]</scope>
</reference>
<keyword evidence="1" id="KW-0929">Antimicrobial</keyword>
<evidence type="ECO:0000313" key="6">
    <source>
        <dbReference type="Proteomes" id="UP000247285"/>
    </source>
</evidence>
<dbReference type="SMR" id="A0A2S1GSK4"/>
<dbReference type="InterPro" id="IPR036505">
    <property type="entry name" value="Amidase/PGRP_sf"/>
</dbReference>